<dbReference type="PANTHER" id="PTHR44019">
    <property type="entry name" value="WD REPEAT-CONTAINING PROTEIN 55"/>
    <property type="match status" value="1"/>
</dbReference>
<dbReference type="InterPro" id="IPR036322">
    <property type="entry name" value="WD40_repeat_dom_sf"/>
</dbReference>
<evidence type="ECO:0000256" key="2">
    <source>
        <dbReference type="ARBA" id="ARBA00022737"/>
    </source>
</evidence>
<protein>
    <recommendedName>
        <fullName evidence="7">WD40 repeat domain-containing protein</fullName>
    </recommendedName>
</protein>
<dbReference type="PROSITE" id="PS00678">
    <property type="entry name" value="WD_REPEATS_1"/>
    <property type="match status" value="1"/>
</dbReference>
<dbReference type="RefSeq" id="WP_344025707.1">
    <property type="nucleotide sequence ID" value="NZ_BAAAJK010000030.1"/>
</dbReference>
<dbReference type="Pfam" id="PF00400">
    <property type="entry name" value="WD40"/>
    <property type="match status" value="2"/>
</dbReference>
<dbReference type="InterPro" id="IPR050505">
    <property type="entry name" value="WDR55/POC1"/>
</dbReference>
<keyword evidence="1 3" id="KW-0853">WD repeat</keyword>
<dbReference type="InterPro" id="IPR001680">
    <property type="entry name" value="WD40_rpt"/>
</dbReference>
<dbReference type="InterPro" id="IPR019775">
    <property type="entry name" value="WD40_repeat_CS"/>
</dbReference>
<dbReference type="Gene3D" id="2.130.10.10">
    <property type="entry name" value="YVTN repeat-like/Quinoprotein amine dehydrogenase"/>
    <property type="match status" value="3"/>
</dbReference>
<feature type="repeat" description="WD" evidence="3">
    <location>
        <begin position="192"/>
        <end position="214"/>
    </location>
</feature>
<dbReference type="PROSITE" id="PS50082">
    <property type="entry name" value="WD_REPEATS_2"/>
    <property type="match status" value="3"/>
</dbReference>
<feature type="compositionally biased region" description="Low complexity" evidence="4">
    <location>
        <begin position="359"/>
        <end position="377"/>
    </location>
</feature>
<feature type="region of interest" description="Disordered" evidence="4">
    <location>
        <begin position="766"/>
        <end position="848"/>
    </location>
</feature>
<evidence type="ECO:0000256" key="4">
    <source>
        <dbReference type="SAM" id="MobiDB-lite"/>
    </source>
</evidence>
<dbReference type="EMBL" id="BAAAJK010000030">
    <property type="protein sequence ID" value="GAA1395382.1"/>
    <property type="molecule type" value="Genomic_DNA"/>
</dbReference>
<gene>
    <name evidence="5" type="ORF">GCM10009613_44970</name>
</gene>
<dbReference type="InterPro" id="IPR015943">
    <property type="entry name" value="WD40/YVTN_repeat-like_dom_sf"/>
</dbReference>
<feature type="compositionally biased region" description="Low complexity" evidence="4">
    <location>
        <begin position="820"/>
        <end position="837"/>
    </location>
</feature>
<feature type="repeat" description="WD" evidence="3">
    <location>
        <begin position="433"/>
        <end position="465"/>
    </location>
</feature>
<reference evidence="5 6" key="1">
    <citation type="journal article" date="2019" name="Int. J. Syst. Evol. Microbiol.">
        <title>The Global Catalogue of Microorganisms (GCM) 10K type strain sequencing project: providing services to taxonomists for standard genome sequencing and annotation.</title>
        <authorList>
            <consortium name="The Broad Institute Genomics Platform"/>
            <consortium name="The Broad Institute Genome Sequencing Center for Infectious Disease"/>
            <person name="Wu L."/>
            <person name="Ma J."/>
        </authorList>
    </citation>
    <scope>NUCLEOTIDE SEQUENCE [LARGE SCALE GENOMIC DNA]</scope>
    <source>
        <strain evidence="5 6">JCM 11896</strain>
    </source>
</reference>
<evidence type="ECO:0000313" key="6">
    <source>
        <dbReference type="Proteomes" id="UP001501414"/>
    </source>
</evidence>
<dbReference type="SUPFAM" id="SSF50978">
    <property type="entry name" value="WD40 repeat-like"/>
    <property type="match status" value="1"/>
</dbReference>
<evidence type="ECO:0000256" key="3">
    <source>
        <dbReference type="PROSITE-ProRule" id="PRU00221"/>
    </source>
</evidence>
<name>A0ABN1Y1J1_9PSEU</name>
<keyword evidence="2" id="KW-0677">Repeat</keyword>
<evidence type="ECO:0008006" key="7">
    <source>
        <dbReference type="Google" id="ProtNLM"/>
    </source>
</evidence>
<organism evidence="5 6">
    <name type="scientific">Pseudonocardia kongjuensis</name>
    <dbReference type="NCBI Taxonomy" id="102227"/>
    <lineage>
        <taxon>Bacteria</taxon>
        <taxon>Bacillati</taxon>
        <taxon>Actinomycetota</taxon>
        <taxon>Actinomycetes</taxon>
        <taxon>Pseudonocardiales</taxon>
        <taxon>Pseudonocardiaceae</taxon>
        <taxon>Pseudonocardia</taxon>
    </lineage>
</organism>
<accession>A0ABN1Y1J1</accession>
<proteinExistence type="predicted"/>
<feature type="compositionally biased region" description="Gly residues" evidence="4">
    <location>
        <begin position="331"/>
        <end position="358"/>
    </location>
</feature>
<feature type="region of interest" description="Disordered" evidence="4">
    <location>
        <begin position="331"/>
        <end position="428"/>
    </location>
</feature>
<comment type="caution">
    <text evidence="5">The sequence shown here is derived from an EMBL/GenBank/DDBJ whole genome shotgun (WGS) entry which is preliminary data.</text>
</comment>
<dbReference type="PRINTS" id="PR00320">
    <property type="entry name" value="GPROTEINBRPT"/>
</dbReference>
<feature type="repeat" description="WD" evidence="3">
    <location>
        <begin position="215"/>
        <end position="255"/>
    </location>
</feature>
<dbReference type="PROSITE" id="PS50294">
    <property type="entry name" value="WD_REPEATS_REGION"/>
    <property type="match status" value="2"/>
</dbReference>
<evidence type="ECO:0000256" key="1">
    <source>
        <dbReference type="ARBA" id="ARBA00022574"/>
    </source>
</evidence>
<keyword evidence="6" id="KW-1185">Reference proteome</keyword>
<dbReference type="SMART" id="SM00320">
    <property type="entry name" value="WD40"/>
    <property type="match status" value="7"/>
</dbReference>
<evidence type="ECO:0000313" key="5">
    <source>
        <dbReference type="EMBL" id="GAA1395382.1"/>
    </source>
</evidence>
<dbReference type="Proteomes" id="UP001501414">
    <property type="component" value="Unassembled WGS sequence"/>
</dbReference>
<sequence>MTPEALRRVLDLEAHHLRDPDLAGRPAALPQQLLARAVATGENALAGAARHRIETRGLLVLATRWRTRPASAALRRILDGHGDAVTGLVLEPGGRLLSVDASGAVLAWDTTTGLAAGTDPVAGACGPRPALGSPRARALAVSDDGGLVAVAGAGDVVRVLAAHGAEVGTLTAPGADLGVLVFASTAGGATRLAGGAADGSVRIWDVIGGSPVTLTEGHTGPVRALAACGPGTVVSGGADGALRIWDVSTGSLLTGLDGDAAVTGLARTGPAELLVTTEDGGVHLLHLDAGAPERPERLGGGPAATAAAGGTGSALVARADGAVELWRTGGGSASGGGAAGGSAAGGSAAGGSAAGGSARGSSASRSSAGDSSASRSSAGGGSAGGGSADHPGGVRGGTGSSSPDGAGGRGSADDGTEGAAGAAGRPGGAPVVLTGHGAAVRAAALSPDGTIAATGDDHGRILLWDTTGVDGGGDRPGLPAAVGAIAVTGDLVVSAARDAGVLLARDRHTGDERWRCSTAAGHVWSDTGGSRLFTVAGGTAHRIDERHATTGVRAGSVGVDGAVLTGRGTLVVVGGSGQDADRVAVADARTGREFRSVRLPGPVRRAALTPGGSTVLLGSDTALVVWRTASGELLEAPLPGSQLAGVALDDDGCHAVAADADGRVHVWTVGAAAVTTLRADPVLLRAVAGLAGHRAVTAGSGGSVLLWDLAGAELLGRAPLDAPLTAVAAVAGTVAVGDACGDTHCLDVLEGAPLPAGTIPEQGTRAAAIPGQRAPGQGEPGGTAADRPGSGPVPAAAGAEPGDPAAAAADAQEGERADSGPAGAVEGEPAEAGPATGRTPLLRRLLRS</sequence>
<feature type="compositionally biased region" description="Low complexity" evidence="4">
    <location>
        <begin position="794"/>
        <end position="811"/>
    </location>
</feature>
<dbReference type="SUPFAM" id="SSF50998">
    <property type="entry name" value="Quinoprotein alcohol dehydrogenase-like"/>
    <property type="match status" value="1"/>
</dbReference>
<dbReference type="PANTHER" id="PTHR44019:SF23">
    <property type="entry name" value="F-BOX DOMAIN-CONTAINING PROTEIN"/>
    <property type="match status" value="1"/>
</dbReference>
<feature type="compositionally biased region" description="Gly residues" evidence="4">
    <location>
        <begin position="378"/>
        <end position="410"/>
    </location>
</feature>
<dbReference type="InterPro" id="IPR020472">
    <property type="entry name" value="WD40_PAC1"/>
</dbReference>
<dbReference type="InterPro" id="IPR011047">
    <property type="entry name" value="Quinoprotein_ADH-like_sf"/>
</dbReference>